<evidence type="ECO:0000313" key="1">
    <source>
        <dbReference type="EMBL" id="ALO16770.1"/>
    </source>
</evidence>
<reference evidence="1 2" key="1">
    <citation type="submission" date="2015-11" db="EMBL/GenBank/DDBJ databases">
        <title>Description and complete genome sequence of a novel strain predominating in hypersaline microbial mats and representing a new family of the Bacteriodetes phylum.</title>
        <authorList>
            <person name="Spring S."/>
            <person name="Bunk B."/>
            <person name="Sproer C."/>
            <person name="Klenk H.-P."/>
        </authorList>
    </citation>
    <scope>NUCLEOTIDE SEQUENCE [LARGE SCALE GENOMIC DNA]</scope>
    <source>
        <strain evidence="1 2">L21-Spi-D4</strain>
    </source>
</reference>
<evidence type="ECO:0008006" key="3">
    <source>
        <dbReference type="Google" id="ProtNLM"/>
    </source>
</evidence>
<accession>A0A0S2I3D5</accession>
<dbReference type="OrthoDB" id="9811934at2"/>
<organism evidence="1 2">
    <name type="scientific">Salinivirga cyanobacteriivorans</name>
    <dbReference type="NCBI Taxonomy" id="1307839"/>
    <lineage>
        <taxon>Bacteria</taxon>
        <taxon>Pseudomonadati</taxon>
        <taxon>Bacteroidota</taxon>
        <taxon>Bacteroidia</taxon>
        <taxon>Bacteroidales</taxon>
        <taxon>Salinivirgaceae</taxon>
        <taxon>Salinivirga</taxon>
    </lineage>
</organism>
<dbReference type="KEGG" id="blq:L21SP5_03155"/>
<dbReference type="PANTHER" id="PTHR42754">
    <property type="entry name" value="ENDOGLUCANASE"/>
    <property type="match status" value="1"/>
</dbReference>
<proteinExistence type="predicted"/>
<evidence type="ECO:0000313" key="2">
    <source>
        <dbReference type="Proteomes" id="UP000064893"/>
    </source>
</evidence>
<dbReference type="InterPro" id="IPR011990">
    <property type="entry name" value="TPR-like_helical_dom_sf"/>
</dbReference>
<dbReference type="AlphaFoldDB" id="A0A0S2I3D5"/>
<dbReference type="EMBL" id="CP013118">
    <property type="protein sequence ID" value="ALO16770.1"/>
    <property type="molecule type" value="Genomic_DNA"/>
</dbReference>
<name>A0A0S2I3D5_9BACT</name>
<dbReference type="RefSeq" id="WP_057954121.1">
    <property type="nucleotide sequence ID" value="NZ_CP013118.1"/>
</dbReference>
<dbReference type="InterPro" id="IPR011047">
    <property type="entry name" value="Quinoprotein_ADH-like_sf"/>
</dbReference>
<protein>
    <recommendedName>
        <fullName evidence="3">Outer membrane assembly lipoprotein YfiO</fullName>
    </recommendedName>
</protein>
<dbReference type="STRING" id="1307839.L21SP5_03155"/>
<dbReference type="Proteomes" id="UP000064893">
    <property type="component" value="Chromosome"/>
</dbReference>
<gene>
    <name evidence="1" type="ORF">L21SP5_03155</name>
</gene>
<dbReference type="PANTHER" id="PTHR42754:SF1">
    <property type="entry name" value="LIPOPROTEIN"/>
    <property type="match status" value="1"/>
</dbReference>
<sequence>MIHIKSIITIFFILFGLAVQAQSVSRIVNKMEKDDFEKGRELANRALEDEPQDPGANFCLAWMAFEEDDFFTAYKHMLVFRDNLSNLDEGDKEDLMEYMKQEMTRMRKKSFDERIEKKFKDIEETAINYVREKLDPELATQYIEMFPNSPYLDNTIHIRNHYAFIKAKNAGTVEALLEFKRKYPEAAQQEMAQELIHELKFEAAKAQKSLDALNEFIEKYPLAKQRTEALLLRDRLAFEKAKNTNTLEAIERFIRDYPDALQLSDAKKLRQKLVFEKAKKINTIEAYTAFVKEYPFGKYYVDIFNLKAKALGKRIAQKSEIKNAKTTRAFDYDQTNDQFSAAASDAKGNTYIAGTIELDTMRNQDVWLLKLDAAGKMVWNKQFGSPADDHINELFVQSDGSLLGVGIYGETDSTAGQGWMLSVSNEGKKKWMKFLGSMHPISSLHQGSDMLVGGHLMDSVNTMRLVRFDKEADKKWHRNYSTEGSVNAIAAHSQGGNVFAGKNWICHIDDDGYLQYDEFLDSTLVILDLVEKDGIIYAAGVNPEFNLFLWDSQNKNITQTQQLVKQLQYLPDSDILVLSENNTLMQLSNAGGYVKDVARKVADFYMAGNKLFFSSVGSILQSNIVFVEY</sequence>
<keyword evidence="2" id="KW-1185">Reference proteome</keyword>
<dbReference type="SUPFAM" id="SSF50998">
    <property type="entry name" value="Quinoprotein alcohol dehydrogenase-like"/>
    <property type="match status" value="1"/>
</dbReference>
<dbReference type="Gene3D" id="1.25.40.10">
    <property type="entry name" value="Tetratricopeptide repeat domain"/>
    <property type="match status" value="1"/>
</dbReference>